<reference evidence="1" key="1">
    <citation type="submission" date="2023-03" db="UniProtKB">
        <authorList>
            <consortium name="EnsemblPlants"/>
        </authorList>
    </citation>
    <scope>IDENTIFICATION</scope>
</reference>
<organism evidence="1">
    <name type="scientific">Cucumis melo</name>
    <name type="common">Muskmelon</name>
    <dbReference type="NCBI Taxonomy" id="3656"/>
    <lineage>
        <taxon>Eukaryota</taxon>
        <taxon>Viridiplantae</taxon>
        <taxon>Streptophyta</taxon>
        <taxon>Embryophyta</taxon>
        <taxon>Tracheophyta</taxon>
        <taxon>Spermatophyta</taxon>
        <taxon>Magnoliopsida</taxon>
        <taxon>eudicotyledons</taxon>
        <taxon>Gunneridae</taxon>
        <taxon>Pentapetalae</taxon>
        <taxon>rosids</taxon>
        <taxon>fabids</taxon>
        <taxon>Cucurbitales</taxon>
        <taxon>Cucurbitaceae</taxon>
        <taxon>Benincaseae</taxon>
        <taxon>Cucumis</taxon>
    </lineage>
</organism>
<dbReference type="AlphaFoldDB" id="A0A9I9EEM8"/>
<dbReference type="Gramene" id="MELO3C032720.2.1">
    <property type="protein sequence ID" value="MELO3C032720.2.1"/>
    <property type="gene ID" value="MELO3C032720.2"/>
</dbReference>
<name>A0A9I9EEM8_CUCME</name>
<dbReference type="EnsemblPlants" id="MELO3C032720.2.1">
    <property type="protein sequence ID" value="MELO3C032720.2.1"/>
    <property type="gene ID" value="MELO3C032720.2"/>
</dbReference>
<accession>A0A9I9EEM8</accession>
<proteinExistence type="predicted"/>
<sequence>MFDVTRIRSLGDKKVVRDNEDEAPIGENGAKLKSFIGSAKYI</sequence>
<protein>
    <submittedName>
        <fullName evidence="1">Uncharacterized protein</fullName>
    </submittedName>
</protein>
<evidence type="ECO:0000313" key="1">
    <source>
        <dbReference type="EnsemblPlants" id="MELO3C032720.2.1"/>
    </source>
</evidence>